<keyword evidence="1" id="KW-0378">Hydrolase</keyword>
<proteinExistence type="predicted"/>
<dbReference type="EC" id="3.4.-.-" evidence="1"/>
<comment type="caution">
    <text evidence="1">The sequence shown here is derived from an EMBL/GenBank/DDBJ whole genome shotgun (WGS) entry which is preliminary data.</text>
</comment>
<gene>
    <name evidence="1" type="ORF">TQ35_0003310</name>
</gene>
<dbReference type="Proteomes" id="UP000053480">
    <property type="component" value="Unassembled WGS sequence"/>
</dbReference>
<evidence type="ECO:0000313" key="1">
    <source>
        <dbReference type="EMBL" id="MEW9491216.1"/>
    </source>
</evidence>
<reference evidence="1" key="1">
    <citation type="submission" date="2024-07" db="EMBL/GenBank/DDBJ databases">
        <title>Metagenome and Metagenome-Assembled Genomes of Archaea from a hot spring from the geothermal field of Los Azufres, Mexico.</title>
        <authorList>
            <person name="Marin-Paredes R."/>
            <person name="Martinez-Romero E."/>
            <person name="Servin-Garciduenas L.E."/>
        </authorList>
    </citation>
    <scope>NUCLEOTIDE SEQUENCE</scope>
    <source>
        <strain evidence="1">AZ1-454</strain>
    </source>
</reference>
<evidence type="ECO:0000313" key="2">
    <source>
        <dbReference type="Proteomes" id="UP000053480"/>
    </source>
</evidence>
<sequence length="545" mass="61652">MDYNDLFKVKPVSDYDVKDGKVALVVEEKKPVVHVMGEGKVEGDFYADEVSWIDVKRLAIVGDPNGGEKREIYLFDGTLTPILKDNYDNFSPLFIGQDKFYFLSNREGETIHLYLYEGGEITRISKGKEPVSNLCVSSGGRKVAYSQGIYDDDVHLVDVETWDEEVIGFKSSEEVPASSECFTSEGVIFLSNRDNFFDVGEYRGGKISWLRKSSWDKLEALLFNGELAYVEDVVGDFKLILGEREVVSKGYNRELKVDQGYLYFLGSYHGRFTDLYRVGKDGVVERLSDSMQGVSGDFVEPKKVSYESFDGTTTHALLYARGNEDRGVVYIHGGPDWECVNSFSPTIQFLVSKGFKVICPNYRGSTGFGRKFNHMNDGDLGGGDLKDVVFSTKVLGVRKIAITGASYGGYLTMMAVTKYPDIWCRAVAVVPFVNWFTEKQLEREVLKQYDEVKMGNNPDLLRDRSPIFFVDRIKTPLLLLAGENDPRCPAEETLQVVNKLKERGVEIEYTIYKDEGHGFSKIENYVDSIRKTVEFISKCEEENTR</sequence>
<name>A0ACC6TNB9_9CREN</name>
<protein>
    <submittedName>
        <fullName evidence="1">S9 family peptidase</fullName>
        <ecNumber evidence="1">3.4.-.-</ecNumber>
    </submittedName>
</protein>
<organism evidence="1 2">
    <name type="scientific">Candidatus Aramenus sulfurataquae</name>
    <dbReference type="NCBI Taxonomy" id="1326980"/>
    <lineage>
        <taxon>Archaea</taxon>
        <taxon>Thermoproteota</taxon>
        <taxon>Thermoprotei</taxon>
        <taxon>Sulfolobales</taxon>
        <taxon>Sulfolobaceae</taxon>
        <taxon>Candidatus Aramenus</taxon>
    </lineage>
</organism>
<accession>A0ACC6TNB9</accession>
<dbReference type="EMBL" id="JZWS03000003">
    <property type="protein sequence ID" value="MEW9491216.1"/>
    <property type="molecule type" value="Genomic_DNA"/>
</dbReference>